<organism evidence="2 3">
    <name type="scientific">Protopolystoma xenopodis</name>
    <dbReference type="NCBI Taxonomy" id="117903"/>
    <lineage>
        <taxon>Eukaryota</taxon>
        <taxon>Metazoa</taxon>
        <taxon>Spiralia</taxon>
        <taxon>Lophotrochozoa</taxon>
        <taxon>Platyhelminthes</taxon>
        <taxon>Monogenea</taxon>
        <taxon>Polyopisthocotylea</taxon>
        <taxon>Polystomatidea</taxon>
        <taxon>Polystomatidae</taxon>
        <taxon>Protopolystoma</taxon>
    </lineage>
</organism>
<dbReference type="AlphaFoldDB" id="A0A3S5CDA9"/>
<proteinExistence type="predicted"/>
<feature type="compositionally biased region" description="Basic and acidic residues" evidence="1">
    <location>
        <begin position="54"/>
        <end position="104"/>
    </location>
</feature>
<gene>
    <name evidence="2" type="ORF">PXEA_LOCUS5091</name>
</gene>
<evidence type="ECO:0000313" key="3">
    <source>
        <dbReference type="Proteomes" id="UP000784294"/>
    </source>
</evidence>
<accession>A0A3S5CDA9</accession>
<sequence>MPSSDHLPSVSRASNFSEASEAPSIGPSATLSLAVSGVSVGLAGELRSTTGHRRTAERADLMPEGQRDGRQSNEANEVAKRDRSERRGAGGGGEKRVAEKRDSGTEAQIRGTGEKGGKPDGKFSGRSGLKYLFEDEMEWTFLLRLRIPRCTKYQIVSSVLAKF</sequence>
<protein>
    <submittedName>
        <fullName evidence="2">Uncharacterized protein</fullName>
    </submittedName>
</protein>
<feature type="compositionally biased region" description="Basic and acidic residues" evidence="1">
    <location>
        <begin position="112"/>
        <end position="123"/>
    </location>
</feature>
<comment type="caution">
    <text evidence="2">The sequence shown here is derived from an EMBL/GenBank/DDBJ whole genome shotgun (WGS) entry which is preliminary data.</text>
</comment>
<dbReference type="Proteomes" id="UP000784294">
    <property type="component" value="Unassembled WGS sequence"/>
</dbReference>
<reference evidence="2" key="1">
    <citation type="submission" date="2018-11" db="EMBL/GenBank/DDBJ databases">
        <authorList>
            <consortium name="Pathogen Informatics"/>
        </authorList>
    </citation>
    <scope>NUCLEOTIDE SEQUENCE</scope>
</reference>
<evidence type="ECO:0000313" key="2">
    <source>
        <dbReference type="EMBL" id="VEL11651.1"/>
    </source>
</evidence>
<feature type="region of interest" description="Disordered" evidence="1">
    <location>
        <begin position="44"/>
        <end position="125"/>
    </location>
</feature>
<feature type="region of interest" description="Disordered" evidence="1">
    <location>
        <begin position="1"/>
        <end position="27"/>
    </location>
</feature>
<keyword evidence="3" id="KW-1185">Reference proteome</keyword>
<dbReference type="EMBL" id="CAAALY010012428">
    <property type="protein sequence ID" value="VEL11651.1"/>
    <property type="molecule type" value="Genomic_DNA"/>
</dbReference>
<evidence type="ECO:0000256" key="1">
    <source>
        <dbReference type="SAM" id="MobiDB-lite"/>
    </source>
</evidence>
<name>A0A3S5CDA9_9PLAT</name>